<evidence type="ECO:0000256" key="1">
    <source>
        <dbReference type="ARBA" id="ARBA00004370"/>
    </source>
</evidence>
<evidence type="ECO:0000256" key="3">
    <source>
        <dbReference type="ARBA" id="ARBA00022692"/>
    </source>
</evidence>
<proteinExistence type="inferred from homology"/>
<comment type="subcellular location">
    <subcellularLocation>
        <location evidence="6">Cell membrane</location>
        <topology evidence="6">Multi-pass membrane protein</topology>
    </subcellularLocation>
    <subcellularLocation>
        <location evidence="1">Membrane</location>
    </subcellularLocation>
</comment>
<feature type="transmembrane region" description="Helical" evidence="6">
    <location>
        <begin position="198"/>
        <end position="217"/>
    </location>
</feature>
<keyword evidence="4 6" id="KW-1133">Transmembrane helix</keyword>
<comment type="caution">
    <text evidence="6">Lacks conserved residue(s) required for the propagation of feature annotation.</text>
</comment>
<dbReference type="Pfam" id="PF02104">
    <property type="entry name" value="SURF1"/>
    <property type="match status" value="1"/>
</dbReference>
<evidence type="ECO:0000313" key="8">
    <source>
        <dbReference type="EMBL" id="EPX78789.1"/>
    </source>
</evidence>
<reference evidence="9" key="1">
    <citation type="journal article" date="2014" name="Stand. Genomic Sci.">
        <title>Genome sequence of the exopolysaccharide-producing Salipiger mucosus type strain (DSM 16094(T)), a moderately halophilic member of the Roseobacter clade.</title>
        <authorList>
            <person name="Riedel T."/>
            <person name="Spring S."/>
            <person name="Fiebig A."/>
            <person name="Petersen J."/>
            <person name="Kyrpides N.C."/>
            <person name="Goker M."/>
            <person name="Klenk H.P."/>
        </authorList>
    </citation>
    <scope>NUCLEOTIDE SEQUENCE [LARGE SCALE GENOMIC DNA]</scope>
    <source>
        <strain evidence="9">DSM 16094</strain>
    </source>
</reference>
<dbReference type="PANTHER" id="PTHR23427">
    <property type="entry name" value="SURFEIT LOCUS PROTEIN"/>
    <property type="match status" value="1"/>
</dbReference>
<dbReference type="eggNOG" id="COG3346">
    <property type="taxonomic scope" value="Bacteria"/>
</dbReference>
<keyword evidence="5 6" id="KW-0472">Membrane</keyword>
<evidence type="ECO:0000256" key="4">
    <source>
        <dbReference type="ARBA" id="ARBA00022989"/>
    </source>
</evidence>
<dbReference type="STRING" id="1123237.Salmuc_04371"/>
<gene>
    <name evidence="8" type="ORF">Salmuc_04371</name>
</gene>
<evidence type="ECO:0000256" key="2">
    <source>
        <dbReference type="ARBA" id="ARBA00007165"/>
    </source>
</evidence>
<dbReference type="HOGENOM" id="CLU_047737_4_1_5"/>
<dbReference type="OrthoDB" id="6079986at2"/>
<evidence type="ECO:0000256" key="6">
    <source>
        <dbReference type="RuleBase" id="RU363076"/>
    </source>
</evidence>
<name>S9RXS1_9RHOB</name>
<comment type="caution">
    <text evidence="8">The sequence shown here is derived from an EMBL/GenBank/DDBJ whole genome shotgun (WGS) entry which is preliminary data.</text>
</comment>
<dbReference type="AlphaFoldDB" id="S9RXS1"/>
<keyword evidence="9" id="KW-1185">Reference proteome</keyword>
<evidence type="ECO:0000313" key="9">
    <source>
        <dbReference type="Proteomes" id="UP000015347"/>
    </source>
</evidence>
<dbReference type="GO" id="GO:0005886">
    <property type="term" value="C:plasma membrane"/>
    <property type="evidence" value="ECO:0007669"/>
    <property type="project" value="UniProtKB-SubCell"/>
</dbReference>
<protein>
    <recommendedName>
        <fullName evidence="6">SURF1-like protein</fullName>
    </recommendedName>
</protein>
<dbReference type="PANTHER" id="PTHR23427:SF2">
    <property type="entry name" value="SURFEIT LOCUS PROTEIN 1"/>
    <property type="match status" value="1"/>
</dbReference>
<dbReference type="EMBL" id="APVH01000038">
    <property type="protein sequence ID" value="EPX78789.1"/>
    <property type="molecule type" value="Genomic_DNA"/>
</dbReference>
<evidence type="ECO:0000256" key="5">
    <source>
        <dbReference type="ARBA" id="ARBA00023136"/>
    </source>
</evidence>
<dbReference type="PROSITE" id="PS50895">
    <property type="entry name" value="SURF1"/>
    <property type="match status" value="1"/>
</dbReference>
<organism evidence="8 9">
    <name type="scientific">Salipiger mucosus DSM 16094</name>
    <dbReference type="NCBI Taxonomy" id="1123237"/>
    <lineage>
        <taxon>Bacteria</taxon>
        <taxon>Pseudomonadati</taxon>
        <taxon>Pseudomonadota</taxon>
        <taxon>Alphaproteobacteria</taxon>
        <taxon>Rhodobacterales</taxon>
        <taxon>Roseobacteraceae</taxon>
        <taxon>Salipiger</taxon>
    </lineage>
</organism>
<dbReference type="CDD" id="cd06662">
    <property type="entry name" value="SURF1"/>
    <property type="match status" value="1"/>
</dbReference>
<dbReference type="InterPro" id="IPR045214">
    <property type="entry name" value="Surf1/Surf4"/>
</dbReference>
<comment type="similarity">
    <text evidence="2 6">Belongs to the SURF1 family.</text>
</comment>
<accession>S9RXS1</accession>
<dbReference type="InterPro" id="IPR002994">
    <property type="entry name" value="Surf1/Shy1"/>
</dbReference>
<dbReference type="Proteomes" id="UP000015347">
    <property type="component" value="Unassembled WGS sequence"/>
</dbReference>
<evidence type="ECO:0000256" key="7">
    <source>
        <dbReference type="SAM" id="MobiDB-lite"/>
    </source>
</evidence>
<keyword evidence="3 6" id="KW-0812">Transmembrane</keyword>
<dbReference type="RefSeq" id="WP_020039075.1">
    <property type="nucleotide sequence ID" value="NZ_KE557279.1"/>
</dbReference>
<feature type="region of interest" description="Disordered" evidence="7">
    <location>
        <begin position="114"/>
        <end position="144"/>
    </location>
</feature>
<keyword evidence="6" id="KW-1003">Cell membrane</keyword>
<sequence>MTRYLAPLLFGLIGAAILVGLGTWQVQRLGEKEGILAEREALIHGAPQPLPRTIAPEEQRYRPVELSGEILPGALRVLVSRKQIGPGYLVVSPFRTDDGRLLLLDRGFTPVDNRDLAPRSGPAQVTGNLHWPDERNASTPQNDIAGNTWFARDIGPMAEELGTEPLLVVARKITPADAAIEPLPVDTSNIPNDHLQYAITWFSLAVVWLGMTAYWIWRRATTRET</sequence>